<evidence type="ECO:0000313" key="6">
    <source>
        <dbReference type="EMBL" id="MBP1918751.1"/>
    </source>
</evidence>
<evidence type="ECO:0000256" key="5">
    <source>
        <dbReference type="ARBA" id="ARBA00023002"/>
    </source>
</evidence>
<reference evidence="6 7" key="1">
    <citation type="submission" date="2021-03" db="EMBL/GenBank/DDBJ databases">
        <title>Genomic Encyclopedia of Type Strains, Phase IV (KMG-IV): sequencing the most valuable type-strain genomes for metagenomic binning, comparative biology and taxonomic classification.</title>
        <authorList>
            <person name="Goeker M."/>
        </authorList>
    </citation>
    <scope>NUCLEOTIDE SEQUENCE [LARGE SCALE GENOMIC DNA]</scope>
    <source>
        <strain evidence="6 7">DSM 6139</strain>
    </source>
</reference>
<keyword evidence="5" id="KW-0560">Oxidoreductase</keyword>
<dbReference type="EMBL" id="JAGGKC010000008">
    <property type="protein sequence ID" value="MBP1918751.1"/>
    <property type="molecule type" value="Genomic_DNA"/>
</dbReference>
<dbReference type="GO" id="GO:0051213">
    <property type="term" value="F:dioxygenase activity"/>
    <property type="evidence" value="ECO:0007669"/>
    <property type="project" value="UniProtKB-KW"/>
</dbReference>
<evidence type="ECO:0000256" key="3">
    <source>
        <dbReference type="ARBA" id="ARBA00022630"/>
    </source>
</evidence>
<dbReference type="InterPro" id="IPR004136">
    <property type="entry name" value="NMO"/>
</dbReference>
<keyword evidence="3" id="KW-0285">Flavoprotein</keyword>
<dbReference type="Gene3D" id="3.20.20.70">
    <property type="entry name" value="Aldolase class I"/>
    <property type="match status" value="1"/>
</dbReference>
<evidence type="ECO:0000313" key="7">
    <source>
        <dbReference type="Proteomes" id="UP001519271"/>
    </source>
</evidence>
<proteinExistence type="predicted"/>
<dbReference type="Pfam" id="PF03060">
    <property type="entry name" value="NMO"/>
    <property type="match status" value="1"/>
</dbReference>
<comment type="function">
    <text evidence="1">Nitronate monooxygenase that uses molecular oxygen to catalyze the oxidative denitrification of alkyl nitronates. Acts on propionate 3-nitronate (P3N), the presumed physiological substrate. Probably functions in the detoxification of P3N, a metabolic poison produced by plants and fungi as a defense mechanism.</text>
</comment>
<organism evidence="6 7">
    <name type="scientific">Youngiibacter multivorans</name>
    <dbReference type="NCBI Taxonomy" id="937251"/>
    <lineage>
        <taxon>Bacteria</taxon>
        <taxon>Bacillati</taxon>
        <taxon>Bacillota</taxon>
        <taxon>Clostridia</taxon>
        <taxon>Eubacteriales</taxon>
        <taxon>Clostridiaceae</taxon>
        <taxon>Youngiibacter</taxon>
    </lineage>
</organism>
<accession>A0ABS4G2J7</accession>
<dbReference type="InterPro" id="IPR013785">
    <property type="entry name" value="Aldolase_TIM"/>
</dbReference>
<comment type="caution">
    <text evidence="6">The sequence shown here is derived from an EMBL/GenBank/DDBJ whole genome shotgun (WGS) entry which is preliminary data.</text>
</comment>
<dbReference type="Proteomes" id="UP001519271">
    <property type="component" value="Unassembled WGS sequence"/>
</dbReference>
<gene>
    <name evidence="6" type="ORF">J2Z34_001231</name>
</gene>
<evidence type="ECO:0000256" key="2">
    <source>
        <dbReference type="ARBA" id="ARBA00013457"/>
    </source>
</evidence>
<evidence type="ECO:0000256" key="1">
    <source>
        <dbReference type="ARBA" id="ARBA00003535"/>
    </source>
</evidence>
<dbReference type="PANTHER" id="PTHR32332:SF18">
    <property type="entry name" value="2-NITROPROPANE DIOXYGENASE"/>
    <property type="match status" value="1"/>
</dbReference>
<dbReference type="SUPFAM" id="SSF51412">
    <property type="entry name" value="Inosine monophosphate dehydrogenase (IMPDH)"/>
    <property type="match status" value="1"/>
</dbReference>
<keyword evidence="6" id="KW-0223">Dioxygenase</keyword>
<keyword evidence="4" id="KW-0288">FMN</keyword>
<dbReference type="PANTHER" id="PTHR32332">
    <property type="entry name" value="2-NITROPROPANE DIOXYGENASE"/>
    <property type="match status" value="1"/>
</dbReference>
<sequence>MNELRLGDMVARVPIVQGAMGIGVSLSGLAAAVANAGGIGVISGVQTGFKEPDFVKNNLEANKRAMIAQIRKARELSDGIIGINMLAAMNNYKELVMTAIAEGIDLVVSGAGLPLDLPELVKGTKTKIAPIVSSGKAAALISKVYDKKFARTTDMFIVEGPEAGGHLGFKRDDIESGNVKSLRELIPEVLEAIKPYEEKYGVKIPVIAAGGVFTGKDIAEYLNLGAAGVQMATRFVATEECDADINFKMAYINAKKEDIRLVKSPVGMPGRAVNNSFTKLLDEGDIKVKRCYNCLIPCDPRTTPYCISDALMSSVSGGEGLVFAGSNAYRVEKIVKVQELIDELVTEAEQFVK</sequence>
<evidence type="ECO:0000256" key="4">
    <source>
        <dbReference type="ARBA" id="ARBA00022643"/>
    </source>
</evidence>
<name>A0ABS4G2J7_9CLOT</name>
<keyword evidence="7" id="KW-1185">Reference proteome</keyword>
<protein>
    <recommendedName>
        <fullName evidence="2">Probable nitronate monooxygenase</fullName>
    </recommendedName>
</protein>
<dbReference type="CDD" id="cd04730">
    <property type="entry name" value="NPD_like"/>
    <property type="match status" value="1"/>
</dbReference>